<dbReference type="Gene3D" id="2.40.10.10">
    <property type="entry name" value="Trypsin-like serine proteases"/>
    <property type="match status" value="2"/>
</dbReference>
<evidence type="ECO:0000256" key="3">
    <source>
        <dbReference type="SAM" id="SignalP"/>
    </source>
</evidence>
<evidence type="ECO:0000256" key="1">
    <source>
        <dbReference type="ARBA" id="ARBA00022729"/>
    </source>
</evidence>
<feature type="region of interest" description="Disordered" evidence="2">
    <location>
        <begin position="33"/>
        <end position="57"/>
    </location>
</feature>
<organism evidence="4 5">
    <name type="scientific">Peterkaempfera bronchialis</name>
    <dbReference type="NCBI Taxonomy" id="2126346"/>
    <lineage>
        <taxon>Bacteria</taxon>
        <taxon>Bacillati</taxon>
        <taxon>Actinomycetota</taxon>
        <taxon>Actinomycetes</taxon>
        <taxon>Kitasatosporales</taxon>
        <taxon>Streptomycetaceae</taxon>
        <taxon>Peterkaempfera</taxon>
    </lineage>
</organism>
<dbReference type="AlphaFoldDB" id="A0A345T3F4"/>
<evidence type="ECO:0000313" key="5">
    <source>
        <dbReference type="Proteomes" id="UP000249340"/>
    </source>
</evidence>
<feature type="signal peptide" evidence="3">
    <location>
        <begin position="1"/>
        <end position="33"/>
    </location>
</feature>
<dbReference type="InterPro" id="IPR050966">
    <property type="entry name" value="Glutamyl_endopeptidase"/>
</dbReference>
<proteinExistence type="predicted"/>
<protein>
    <submittedName>
        <fullName evidence="4">Uncharacterized protein</fullName>
    </submittedName>
</protein>
<name>A0A345T3F4_9ACTN</name>
<dbReference type="EMBL" id="CP031264">
    <property type="protein sequence ID" value="AXI80509.1"/>
    <property type="molecule type" value="Genomic_DNA"/>
</dbReference>
<feature type="region of interest" description="Disordered" evidence="2">
    <location>
        <begin position="74"/>
        <end position="121"/>
    </location>
</feature>
<dbReference type="PANTHER" id="PTHR15462:SF19">
    <property type="entry name" value="PEPTIDASE S1 DOMAIN-CONTAINING PROTEIN"/>
    <property type="match status" value="1"/>
</dbReference>
<dbReference type="KEGG" id="stri:C7M71_027070"/>
<evidence type="ECO:0000313" key="4">
    <source>
        <dbReference type="EMBL" id="AXI80509.1"/>
    </source>
</evidence>
<accession>A0A345T3F4</accession>
<gene>
    <name evidence="4" type="ORF">C7M71_027070</name>
</gene>
<dbReference type="SUPFAM" id="SSF50494">
    <property type="entry name" value="Trypsin-like serine proteases"/>
    <property type="match status" value="1"/>
</dbReference>
<dbReference type="RefSeq" id="WP_114914602.1">
    <property type="nucleotide sequence ID" value="NZ_CP031264.1"/>
</dbReference>
<dbReference type="OrthoDB" id="5121599at2"/>
<dbReference type="Proteomes" id="UP000249340">
    <property type="component" value="Chromosome"/>
</dbReference>
<feature type="chain" id="PRO_5016889513" evidence="3">
    <location>
        <begin position="34"/>
        <end position="365"/>
    </location>
</feature>
<sequence length="365" mass="39246">MHDQPPPPRRVRLRLPLAAAVLLAAFLTPQAGAADQSAGGGADYRPTAAAAGPAATPAQAARIHRYWTEARLHRARPAPLPHPRGRQHPTPRPRPEAALPARTIPGSAPRRAQPDTAAPSRTAVVSAARRWGGQGLMPARTIGQLFFTTPAGDFRCTASVINSVNRNMVWTSGHCVHPGGGGPGAYYRNFVFVPDADNGLAPHGPWLFRYAATTRAWQQYGDWHYDLAAIAFHPQPVHGNLADYLGAQGARFGSGQDHRDVVNFGFPADGYRRTDFDGGDLWYCEGPTSAVGATGTGMVMRCDMGHGSSGGPWIDDLRLDRGWGYIVGTNSRRDVDADGNWSDDLIYSAYHGNAAMNVYTEVSAH</sequence>
<feature type="compositionally biased region" description="Low complexity" evidence="2">
    <location>
        <begin position="46"/>
        <end position="57"/>
    </location>
</feature>
<keyword evidence="1 3" id="KW-0732">Signal</keyword>
<dbReference type="InterPro" id="IPR043504">
    <property type="entry name" value="Peptidase_S1_PA_chymotrypsin"/>
</dbReference>
<dbReference type="InterPro" id="IPR009003">
    <property type="entry name" value="Peptidase_S1_PA"/>
</dbReference>
<keyword evidence="5" id="KW-1185">Reference proteome</keyword>
<dbReference type="PANTHER" id="PTHR15462">
    <property type="entry name" value="SERINE PROTEASE"/>
    <property type="match status" value="1"/>
</dbReference>
<evidence type="ECO:0000256" key="2">
    <source>
        <dbReference type="SAM" id="MobiDB-lite"/>
    </source>
</evidence>
<reference evidence="5" key="1">
    <citation type="submission" date="2018-07" db="EMBL/GenBank/DDBJ databases">
        <title>Streptacidiphilus bronchialis DSM 106435 chromosome.</title>
        <authorList>
            <person name="Batra D."/>
            <person name="Gulvik C.A."/>
        </authorList>
    </citation>
    <scope>NUCLEOTIDE SEQUENCE [LARGE SCALE GENOMIC DNA]</scope>
    <source>
        <strain evidence="5">DSM 106435</strain>
    </source>
</reference>